<organism evidence="1 2">
    <name type="scientific">Cichorium intybus</name>
    <name type="common">Chicory</name>
    <dbReference type="NCBI Taxonomy" id="13427"/>
    <lineage>
        <taxon>Eukaryota</taxon>
        <taxon>Viridiplantae</taxon>
        <taxon>Streptophyta</taxon>
        <taxon>Embryophyta</taxon>
        <taxon>Tracheophyta</taxon>
        <taxon>Spermatophyta</taxon>
        <taxon>Magnoliopsida</taxon>
        <taxon>eudicotyledons</taxon>
        <taxon>Gunneridae</taxon>
        <taxon>Pentapetalae</taxon>
        <taxon>asterids</taxon>
        <taxon>campanulids</taxon>
        <taxon>Asterales</taxon>
        <taxon>Asteraceae</taxon>
        <taxon>Cichorioideae</taxon>
        <taxon>Cichorieae</taxon>
        <taxon>Cichoriinae</taxon>
        <taxon>Cichorium</taxon>
    </lineage>
</organism>
<reference evidence="2" key="1">
    <citation type="journal article" date="2022" name="Mol. Ecol. Resour.">
        <title>The genomes of chicory, endive, great burdock and yacon provide insights into Asteraceae palaeo-polyploidization history and plant inulin production.</title>
        <authorList>
            <person name="Fan W."/>
            <person name="Wang S."/>
            <person name="Wang H."/>
            <person name="Wang A."/>
            <person name="Jiang F."/>
            <person name="Liu H."/>
            <person name="Zhao H."/>
            <person name="Xu D."/>
            <person name="Zhang Y."/>
        </authorList>
    </citation>
    <scope>NUCLEOTIDE SEQUENCE [LARGE SCALE GENOMIC DNA]</scope>
    <source>
        <strain evidence="2">cv. Punajuju</strain>
    </source>
</reference>
<protein>
    <submittedName>
        <fullName evidence="1">Uncharacterized protein</fullName>
    </submittedName>
</protein>
<evidence type="ECO:0000313" key="1">
    <source>
        <dbReference type="EMBL" id="KAI3750189.1"/>
    </source>
</evidence>
<comment type="caution">
    <text evidence="1">The sequence shown here is derived from an EMBL/GenBank/DDBJ whole genome shotgun (WGS) entry which is preliminary data.</text>
</comment>
<dbReference type="Proteomes" id="UP001055811">
    <property type="component" value="Linkage Group LG04"/>
</dbReference>
<reference evidence="1 2" key="2">
    <citation type="journal article" date="2022" name="Mol. Ecol. Resour.">
        <title>The genomes of chicory, endive, great burdock and yacon provide insights into Asteraceae paleo-polyploidization history and plant inulin production.</title>
        <authorList>
            <person name="Fan W."/>
            <person name="Wang S."/>
            <person name="Wang H."/>
            <person name="Wang A."/>
            <person name="Jiang F."/>
            <person name="Liu H."/>
            <person name="Zhao H."/>
            <person name="Xu D."/>
            <person name="Zhang Y."/>
        </authorList>
    </citation>
    <scope>NUCLEOTIDE SEQUENCE [LARGE SCALE GENOMIC DNA]</scope>
    <source>
        <strain evidence="2">cv. Punajuju</strain>
        <tissue evidence="1">Leaves</tissue>
    </source>
</reference>
<name>A0ACB9DTZ0_CICIN</name>
<proteinExistence type="predicted"/>
<sequence length="513" mass="57200">MNLTHDIAPRVLPFIHKSIATYAMGAPQHKHIVMVPFMAQGHLIPFLELAHKILHHNPAFTITIVNSPLNINYLRSAIDNGPSPPNQIHLRSLPFNSSDHGLPPNSENTDGLPLTQIIKLFHASTALEAPLREFIADVITDEGSPPVCIISDVFVGWVNEVAKSFGTLNYTFTTGGAYGTAAYCSIWLNLPHRNLADGGTHDEFPVPGFPESCRFSITHLHQFLRGADGKDEWSTFFQPQISLSLQSNGWLCNTIEEIETMGCETLRNYIKLPVWCIGPLLPSKMLKKDPGSRIIGQRSGKQPAVRPEQCIEWLDCHPQNSVLYISFGSQNTISETQMMELANGLEESKKPFIWVIRPPFRFDLKSEFRPEWLPTGFKDRIGKQGLMVHGWAPQLEILCHPSIGAFLSHCGWNSVMESLSQGVPLIGWPLAAEQGYNAKMLVEEMGVCVVLTRGVHSRIEKEEVRKVIEVVFDENEEGKGNDMRKKASKLGELIRASVEGSSYKAMDDFVSSL</sequence>
<gene>
    <name evidence="1" type="ORF">L2E82_20818</name>
</gene>
<accession>A0ACB9DTZ0</accession>
<evidence type="ECO:0000313" key="2">
    <source>
        <dbReference type="Proteomes" id="UP001055811"/>
    </source>
</evidence>
<keyword evidence="2" id="KW-1185">Reference proteome</keyword>
<dbReference type="EMBL" id="CM042012">
    <property type="protein sequence ID" value="KAI3750189.1"/>
    <property type="molecule type" value="Genomic_DNA"/>
</dbReference>